<comment type="similarity">
    <text evidence="1">Belongs to the 'phage' integrase family.</text>
</comment>
<evidence type="ECO:0000313" key="5">
    <source>
        <dbReference type="EMBL" id="MBZ6151526.1"/>
    </source>
</evidence>
<evidence type="ECO:0000256" key="3">
    <source>
        <dbReference type="ARBA" id="ARBA00023172"/>
    </source>
</evidence>
<dbReference type="PROSITE" id="PS51898">
    <property type="entry name" value="TYR_RECOMBINASE"/>
    <property type="match status" value="1"/>
</dbReference>
<keyword evidence="2" id="KW-0238">DNA-binding</keyword>
<dbReference type="PANTHER" id="PTHR30349:SF41">
    <property type="entry name" value="INTEGRASE_RECOMBINASE PROTEIN MJ0367-RELATED"/>
    <property type="match status" value="1"/>
</dbReference>
<dbReference type="PANTHER" id="PTHR30349">
    <property type="entry name" value="PHAGE INTEGRASE-RELATED"/>
    <property type="match status" value="1"/>
</dbReference>
<reference evidence="5 6" key="1">
    <citation type="submission" date="2021-06" db="EMBL/GenBank/DDBJ databases">
        <title>Ecological speciation of a Streptomyces species isolated from different habitats and geographic origins.</title>
        <authorList>
            <person name="Wang J."/>
        </authorList>
    </citation>
    <scope>NUCLEOTIDE SEQUENCE [LARGE SCALE GENOMIC DNA]</scope>
    <source>
        <strain evidence="5 6">FXJ8.012</strain>
    </source>
</reference>
<proteinExistence type="inferred from homology"/>
<dbReference type="InterPro" id="IPR050090">
    <property type="entry name" value="Tyrosine_recombinase_XerCD"/>
</dbReference>
<comment type="caution">
    <text evidence="5">The sequence shown here is derived from an EMBL/GenBank/DDBJ whole genome shotgun (WGS) entry which is preliminary data.</text>
</comment>
<accession>A0ABS7W2X8</accession>
<dbReference type="InterPro" id="IPR002104">
    <property type="entry name" value="Integrase_catalytic"/>
</dbReference>
<evidence type="ECO:0000256" key="2">
    <source>
        <dbReference type="ARBA" id="ARBA00023125"/>
    </source>
</evidence>
<dbReference type="Pfam" id="PF00589">
    <property type="entry name" value="Phage_integrase"/>
    <property type="match status" value="1"/>
</dbReference>
<sequence length="441" mass="49887">MPTLARPFRDDGKPSLVTPNIRRIVFNYSRKILYEALESGEADRIGLDRSFITAFPPGGEAQRVSRNPFTDQVARALADEANLQQFAREYDVNDRGLRDIWEALVLTGRRCSEVLKLRLDCVGRYHGRLPMLWHDQTKVGNYNEGIRIPERLYTSIDKRRRTTLERFELRNGRQPTAEERTGMALFPTEVRNRGERRSISHTFFHLQFKSWVDSLDLGKCVPHQARHTLATKLLSNGASLAHIRRYLGQVSDRMAEHYAKVADSEIETVLQSVWVSGPGAARPGELLTGAEPLSREQATALALDLSRRSTPAEGGFCTFQPVVNGDACPWKLNCEGCDKFVLSGADLLYWRRKQEQWRSIAERAPDDATADYLHQVFEPTARAIDGLERALAGLGLLEDALALDLRRPQDFYHRLWNTAFQTSDLADLASDAAYTSTTEEP</sequence>
<dbReference type="Gene3D" id="1.10.443.10">
    <property type="entry name" value="Intergrase catalytic core"/>
    <property type="match status" value="1"/>
</dbReference>
<dbReference type="SUPFAM" id="SSF56349">
    <property type="entry name" value="DNA breaking-rejoining enzymes"/>
    <property type="match status" value="1"/>
</dbReference>
<dbReference type="InterPro" id="IPR013762">
    <property type="entry name" value="Integrase-like_cat_sf"/>
</dbReference>
<dbReference type="InterPro" id="IPR011010">
    <property type="entry name" value="DNA_brk_join_enz"/>
</dbReference>
<protein>
    <submittedName>
        <fullName evidence="5">Site-specific integrase</fullName>
    </submittedName>
</protein>
<feature type="domain" description="Tyr recombinase" evidence="4">
    <location>
        <begin position="64"/>
        <end position="271"/>
    </location>
</feature>
<gene>
    <name evidence="5" type="ORF">KVH32_10125</name>
</gene>
<organism evidence="5 6">
    <name type="scientific">Streptomyces olivaceus</name>
    <dbReference type="NCBI Taxonomy" id="47716"/>
    <lineage>
        <taxon>Bacteria</taxon>
        <taxon>Bacillati</taxon>
        <taxon>Actinomycetota</taxon>
        <taxon>Actinomycetes</taxon>
        <taxon>Kitasatosporales</taxon>
        <taxon>Streptomycetaceae</taxon>
        <taxon>Streptomyces</taxon>
    </lineage>
</organism>
<keyword evidence="3" id="KW-0233">DNA recombination</keyword>
<evidence type="ECO:0000259" key="4">
    <source>
        <dbReference type="PROSITE" id="PS51898"/>
    </source>
</evidence>
<keyword evidence="6" id="KW-1185">Reference proteome</keyword>
<dbReference type="CDD" id="cd00397">
    <property type="entry name" value="DNA_BRE_C"/>
    <property type="match status" value="1"/>
</dbReference>
<dbReference type="EMBL" id="JAHSTP010000003">
    <property type="protein sequence ID" value="MBZ6151526.1"/>
    <property type="molecule type" value="Genomic_DNA"/>
</dbReference>
<name>A0ABS7W2X8_STROV</name>
<evidence type="ECO:0000256" key="1">
    <source>
        <dbReference type="ARBA" id="ARBA00008857"/>
    </source>
</evidence>
<dbReference type="Proteomes" id="UP000758701">
    <property type="component" value="Unassembled WGS sequence"/>
</dbReference>
<evidence type="ECO:0000313" key="6">
    <source>
        <dbReference type="Proteomes" id="UP000758701"/>
    </source>
</evidence>